<dbReference type="GO" id="GO:0017057">
    <property type="term" value="F:6-phosphogluconolactonase activity"/>
    <property type="evidence" value="ECO:0007669"/>
    <property type="project" value="UniProtKB-UniRule"/>
</dbReference>
<organism evidence="9 11">
    <name type="scientific">Testudinibacter aquarius</name>
    <dbReference type="NCBI Taxonomy" id="1524974"/>
    <lineage>
        <taxon>Bacteria</taxon>
        <taxon>Pseudomonadati</taxon>
        <taxon>Pseudomonadota</taxon>
        <taxon>Gammaproteobacteria</taxon>
        <taxon>Pasteurellales</taxon>
        <taxon>Pasteurellaceae</taxon>
        <taxon>Testudinibacter</taxon>
    </lineage>
</organism>
<evidence type="ECO:0000256" key="2">
    <source>
        <dbReference type="ARBA" id="ARBA00002681"/>
    </source>
</evidence>
<evidence type="ECO:0000256" key="6">
    <source>
        <dbReference type="ARBA" id="ARBA00020337"/>
    </source>
</evidence>
<dbReference type="InterPro" id="IPR037171">
    <property type="entry name" value="NagB/RpiA_transferase-like"/>
</dbReference>
<dbReference type="UniPathway" id="UPA00115">
    <property type="reaction ID" value="UER00409"/>
</dbReference>
<evidence type="ECO:0000259" key="8">
    <source>
        <dbReference type="Pfam" id="PF01182"/>
    </source>
</evidence>
<dbReference type="CDD" id="cd01400">
    <property type="entry name" value="6PGL"/>
    <property type="match status" value="1"/>
</dbReference>
<sequence>MNYITFADAQSAVEKIAEAFLTYSQQAKPVHISLSGGSTPKLLFKTLAEQYADKINWQNLHFWWGDERCVAPDDEESNYGEVQRLLFDHIQIPAENIHRIRGEDDPEAEAKRFADEMLALLPKNSAGVPEFDWIILGMGPDGHTASLFPLQVDFATTELTIVAKQPQSGQLRVSKSAYLIENAKRLTYLVTGASKADLLHEIQQAGENELPYPAARIKANNGNTEWYLDADAASQLQ</sequence>
<evidence type="ECO:0000256" key="5">
    <source>
        <dbReference type="ARBA" id="ARBA00013198"/>
    </source>
</evidence>
<comment type="pathway">
    <text evidence="3 7">Carbohydrate degradation; pentose phosphate pathway; D-ribulose 5-phosphate from D-glucose 6-phosphate (oxidative stage): step 2/3.</text>
</comment>
<evidence type="ECO:0000256" key="1">
    <source>
        <dbReference type="ARBA" id="ARBA00000832"/>
    </source>
</evidence>
<reference evidence="10 12" key="2">
    <citation type="submission" date="2019-05" db="EMBL/GenBank/DDBJ databases">
        <title>Pasteurellaceae isolates from reptiles.</title>
        <authorList>
            <person name="Bojesen A.M."/>
            <person name="Lund E."/>
        </authorList>
    </citation>
    <scope>NUCLEOTIDE SEQUENCE [LARGE SCALE GENOMIC DNA]</scope>
    <source>
        <strain evidence="10 12">ELNT2x</strain>
    </source>
</reference>
<dbReference type="SUPFAM" id="SSF100950">
    <property type="entry name" value="NagB/RpiA/CoA transferase-like"/>
    <property type="match status" value="1"/>
</dbReference>
<evidence type="ECO:0000256" key="7">
    <source>
        <dbReference type="RuleBase" id="RU365095"/>
    </source>
</evidence>
<keyword evidence="12" id="KW-1185">Reference proteome</keyword>
<dbReference type="RefSeq" id="WP_132967794.1">
    <property type="nucleotide sequence ID" value="NZ_LEKL01000031.1"/>
</dbReference>
<dbReference type="EC" id="3.1.1.31" evidence="5 7"/>
<evidence type="ECO:0000313" key="11">
    <source>
        <dbReference type="Proteomes" id="UP000294619"/>
    </source>
</evidence>
<keyword evidence="7 10" id="KW-0378">Hydrolase</keyword>
<comment type="catalytic activity">
    <reaction evidence="1 7">
        <text>6-phospho-D-glucono-1,5-lactone + H2O = 6-phospho-D-gluconate + H(+)</text>
        <dbReference type="Rhea" id="RHEA:12556"/>
        <dbReference type="ChEBI" id="CHEBI:15377"/>
        <dbReference type="ChEBI" id="CHEBI:15378"/>
        <dbReference type="ChEBI" id="CHEBI:57955"/>
        <dbReference type="ChEBI" id="CHEBI:58759"/>
        <dbReference type="EC" id="3.1.1.31"/>
    </reaction>
</comment>
<dbReference type="AlphaFoldDB" id="A0A4R3Y2D3"/>
<evidence type="ECO:0000256" key="3">
    <source>
        <dbReference type="ARBA" id="ARBA00004961"/>
    </source>
</evidence>
<evidence type="ECO:0000256" key="4">
    <source>
        <dbReference type="ARBA" id="ARBA00010662"/>
    </source>
</evidence>
<proteinExistence type="inferred from homology"/>
<evidence type="ECO:0000313" key="12">
    <source>
        <dbReference type="Proteomes" id="UP000305526"/>
    </source>
</evidence>
<reference evidence="9 11" key="1">
    <citation type="submission" date="2019-03" db="EMBL/GenBank/DDBJ databases">
        <title>Genomic Encyclopedia of Type Strains, Phase IV (KMG-IV): sequencing the most valuable type-strain genomes for metagenomic binning, comparative biology and taxonomic classification.</title>
        <authorList>
            <person name="Goeker M."/>
        </authorList>
    </citation>
    <scope>NUCLEOTIDE SEQUENCE [LARGE SCALE GENOMIC DNA]</scope>
    <source>
        <strain evidence="9 11">DSM 28140</strain>
    </source>
</reference>
<dbReference type="PANTHER" id="PTHR11054">
    <property type="entry name" value="6-PHOSPHOGLUCONOLACTONASE"/>
    <property type="match status" value="1"/>
</dbReference>
<dbReference type="EMBL" id="SMCP01000010">
    <property type="protein sequence ID" value="TCV84868.1"/>
    <property type="molecule type" value="Genomic_DNA"/>
</dbReference>
<dbReference type="InterPro" id="IPR005900">
    <property type="entry name" value="6-phosphogluconolactonase_DevB"/>
</dbReference>
<dbReference type="EMBL" id="VDGV01000022">
    <property type="protein sequence ID" value="TNG92776.1"/>
    <property type="molecule type" value="Genomic_DNA"/>
</dbReference>
<name>A0A4R3Y2D3_9PAST</name>
<comment type="similarity">
    <text evidence="4 7">Belongs to the glucosamine/galactosamine-6-phosphate isomerase family. 6-phosphogluconolactonase subfamily.</text>
</comment>
<dbReference type="InterPro" id="IPR039104">
    <property type="entry name" value="6PGL"/>
</dbReference>
<evidence type="ECO:0000313" key="9">
    <source>
        <dbReference type="EMBL" id="TCV84868.1"/>
    </source>
</evidence>
<dbReference type="PANTHER" id="PTHR11054:SF0">
    <property type="entry name" value="6-PHOSPHOGLUCONOLACTONASE"/>
    <property type="match status" value="1"/>
</dbReference>
<dbReference type="GO" id="GO:0005975">
    <property type="term" value="P:carbohydrate metabolic process"/>
    <property type="evidence" value="ECO:0007669"/>
    <property type="project" value="UniProtKB-UniRule"/>
</dbReference>
<dbReference type="Proteomes" id="UP000294619">
    <property type="component" value="Unassembled WGS sequence"/>
</dbReference>
<protein>
    <recommendedName>
        <fullName evidence="6 7">6-phosphogluconolactonase</fullName>
        <shortName evidence="7">6PGL</shortName>
        <ecNumber evidence="5 7">3.1.1.31</ecNumber>
    </recommendedName>
</protein>
<dbReference type="InterPro" id="IPR006148">
    <property type="entry name" value="Glc/Gal-6P_isomerase"/>
</dbReference>
<dbReference type="Pfam" id="PF01182">
    <property type="entry name" value="Glucosamine_iso"/>
    <property type="match status" value="1"/>
</dbReference>
<accession>A0A4R3Y2D3</accession>
<dbReference type="Gene3D" id="3.40.50.1360">
    <property type="match status" value="1"/>
</dbReference>
<dbReference type="NCBIfam" id="TIGR01198">
    <property type="entry name" value="pgl"/>
    <property type="match status" value="1"/>
</dbReference>
<gene>
    <name evidence="7 10" type="primary">pgl</name>
    <name evidence="9" type="ORF">EDC16_110100</name>
    <name evidence="10" type="ORF">FHQ21_03490</name>
</gene>
<evidence type="ECO:0000313" key="10">
    <source>
        <dbReference type="EMBL" id="TNG92776.1"/>
    </source>
</evidence>
<dbReference type="Proteomes" id="UP000305526">
    <property type="component" value="Unassembled WGS sequence"/>
</dbReference>
<comment type="function">
    <text evidence="2 7">Hydrolysis of 6-phosphogluconolactone to 6-phosphogluconate.</text>
</comment>
<dbReference type="GO" id="GO:0006098">
    <property type="term" value="P:pentose-phosphate shunt"/>
    <property type="evidence" value="ECO:0007669"/>
    <property type="project" value="UniProtKB-UniPathway"/>
</dbReference>
<feature type="domain" description="Glucosamine/galactosamine-6-phosphate isomerase" evidence="8">
    <location>
        <begin position="9"/>
        <end position="226"/>
    </location>
</feature>
<comment type="caution">
    <text evidence="9">The sequence shown here is derived from an EMBL/GenBank/DDBJ whole genome shotgun (WGS) entry which is preliminary data.</text>
</comment>